<dbReference type="Pfam" id="PF13343">
    <property type="entry name" value="SBP_bac_6"/>
    <property type="match status" value="1"/>
</dbReference>
<evidence type="ECO:0000256" key="2">
    <source>
        <dbReference type="ARBA" id="ARBA00022729"/>
    </source>
</evidence>
<dbReference type="InterPro" id="IPR026045">
    <property type="entry name" value="Ferric-bd"/>
</dbReference>
<dbReference type="Gene3D" id="3.40.190.10">
    <property type="entry name" value="Periplasmic binding protein-like II"/>
    <property type="match status" value="2"/>
</dbReference>
<reference evidence="5 6" key="1">
    <citation type="submission" date="2019-12" db="EMBL/GenBank/DDBJ databases">
        <title>Genomic-based taxomic classification of the family Erythrobacteraceae.</title>
        <authorList>
            <person name="Xu L."/>
        </authorList>
    </citation>
    <scope>NUCLEOTIDE SEQUENCE [LARGE SCALE GENOMIC DNA]</scope>
    <source>
        <strain evidence="5 6">KCTC 42006</strain>
    </source>
</reference>
<name>A0A844Z269_9SPHN</name>
<dbReference type="Proteomes" id="UP000460290">
    <property type="component" value="Unassembled WGS sequence"/>
</dbReference>
<keyword evidence="3" id="KW-0479">Metal-binding</keyword>
<dbReference type="PIRSF" id="PIRSF002825">
    <property type="entry name" value="CfbpA"/>
    <property type="match status" value="1"/>
</dbReference>
<dbReference type="GO" id="GO:0046872">
    <property type="term" value="F:metal ion binding"/>
    <property type="evidence" value="ECO:0007669"/>
    <property type="project" value="UniProtKB-KW"/>
</dbReference>
<comment type="similarity">
    <text evidence="1">Belongs to the bacterial solute-binding protein 1 family.</text>
</comment>
<keyword evidence="3" id="KW-0408">Iron</keyword>
<organism evidence="5 6">
    <name type="scientific">Pontixanthobacter aestiaquae</name>
    <dbReference type="NCBI Taxonomy" id="1509367"/>
    <lineage>
        <taxon>Bacteria</taxon>
        <taxon>Pseudomonadati</taxon>
        <taxon>Pseudomonadota</taxon>
        <taxon>Alphaproteobacteria</taxon>
        <taxon>Sphingomonadales</taxon>
        <taxon>Erythrobacteraceae</taxon>
        <taxon>Pontixanthobacter</taxon>
    </lineage>
</organism>
<evidence type="ECO:0000313" key="5">
    <source>
        <dbReference type="EMBL" id="MXO81758.1"/>
    </source>
</evidence>
<sequence>MKLSALLVTAPLLVGLAACSETGGDGASAEDAGTLVVFSSRHYDSDYALYEAFEKQTGVDVRTIEADGDLLVERLKTDGARSPADVIITVDAGRLWRAEQEGLFAPLSSSALDEAVPAGLRHPEGLWYGLASRARVLVHATDRAPASQLTGYETLADPAYKGRVCARASGNIYNISLLGALIDRWGEQKAQAWATGVASNFARDPLGGDTDQIKAVKAGECDVALVNHYYFARLMKEDPSAVQGLAVFWPEEGPGIHLNVSGAGVAKHAPNPELARRFIEFAMTEQPQRFFAELTSEYPVTNVTYDNSALESLDNRKIDPIALSKLGENQAKAQEIFNKAGWP</sequence>
<evidence type="ECO:0000256" key="1">
    <source>
        <dbReference type="ARBA" id="ARBA00008520"/>
    </source>
</evidence>
<gene>
    <name evidence="5" type="ORF">GRI35_00035</name>
</gene>
<evidence type="ECO:0000313" key="6">
    <source>
        <dbReference type="Proteomes" id="UP000460290"/>
    </source>
</evidence>
<feature type="binding site" evidence="3">
    <location>
        <position position="230"/>
    </location>
    <ligand>
        <name>Fe cation</name>
        <dbReference type="ChEBI" id="CHEBI:24875"/>
    </ligand>
</feature>
<feature type="binding site" evidence="3">
    <location>
        <position position="229"/>
    </location>
    <ligand>
        <name>Fe cation</name>
        <dbReference type="ChEBI" id="CHEBI:24875"/>
    </ligand>
</feature>
<accession>A0A844Z269</accession>
<protein>
    <submittedName>
        <fullName evidence="5">Extracellular solute-binding protein</fullName>
    </submittedName>
</protein>
<evidence type="ECO:0000256" key="3">
    <source>
        <dbReference type="PIRSR" id="PIRSR002825-1"/>
    </source>
</evidence>
<dbReference type="AlphaFoldDB" id="A0A844Z269"/>
<dbReference type="RefSeq" id="WP_160612130.1">
    <property type="nucleotide sequence ID" value="NZ_JAUFQM010000001.1"/>
</dbReference>
<dbReference type="EMBL" id="WTYZ01000001">
    <property type="protein sequence ID" value="MXO81758.1"/>
    <property type="molecule type" value="Genomic_DNA"/>
</dbReference>
<feature type="binding site" evidence="3">
    <location>
        <position position="42"/>
    </location>
    <ligand>
        <name>Fe cation</name>
        <dbReference type="ChEBI" id="CHEBI:24875"/>
    </ligand>
</feature>
<comment type="caution">
    <text evidence="5">The sequence shown here is derived from an EMBL/GenBank/DDBJ whole genome shotgun (WGS) entry which is preliminary data.</text>
</comment>
<dbReference type="PANTHER" id="PTHR30006">
    <property type="entry name" value="THIAMINE-BINDING PERIPLASMIC PROTEIN-RELATED"/>
    <property type="match status" value="1"/>
</dbReference>
<feature type="chain" id="PRO_5032716656" evidence="4">
    <location>
        <begin position="21"/>
        <end position="343"/>
    </location>
</feature>
<dbReference type="GO" id="GO:0030288">
    <property type="term" value="C:outer membrane-bounded periplasmic space"/>
    <property type="evidence" value="ECO:0007669"/>
    <property type="project" value="TreeGrafter"/>
</dbReference>
<dbReference type="SUPFAM" id="SSF53850">
    <property type="entry name" value="Periplasmic binding protein-like II"/>
    <property type="match status" value="1"/>
</dbReference>
<dbReference type="PANTHER" id="PTHR30006:SF15">
    <property type="entry name" value="IRON-UTILIZATION PERIPLASMIC PROTEIN"/>
    <property type="match status" value="1"/>
</dbReference>
<proteinExistence type="inferred from homology"/>
<dbReference type="OrthoDB" id="9769567at2"/>
<keyword evidence="6" id="KW-1185">Reference proteome</keyword>
<keyword evidence="2 4" id="KW-0732">Signal</keyword>
<dbReference type="PROSITE" id="PS51257">
    <property type="entry name" value="PROKAR_LIPOPROTEIN"/>
    <property type="match status" value="1"/>
</dbReference>
<evidence type="ECO:0000256" key="4">
    <source>
        <dbReference type="SAM" id="SignalP"/>
    </source>
</evidence>
<feature type="signal peptide" evidence="4">
    <location>
        <begin position="1"/>
        <end position="20"/>
    </location>
</feature>